<evidence type="ECO:0000313" key="4">
    <source>
        <dbReference type="Proteomes" id="UP001595690"/>
    </source>
</evidence>
<feature type="transmembrane region" description="Helical" evidence="1">
    <location>
        <begin position="84"/>
        <end position="106"/>
    </location>
</feature>
<organism evidence="3 4">
    <name type="scientific">Lentzea rhizosphaerae</name>
    <dbReference type="NCBI Taxonomy" id="2041025"/>
    <lineage>
        <taxon>Bacteria</taxon>
        <taxon>Bacillati</taxon>
        <taxon>Actinomycetota</taxon>
        <taxon>Actinomycetes</taxon>
        <taxon>Pseudonocardiales</taxon>
        <taxon>Pseudonocardiaceae</taxon>
        <taxon>Lentzea</taxon>
    </lineage>
</organism>
<accession>A0ABV8BZ52</accession>
<feature type="transmembrane region" description="Helical" evidence="1">
    <location>
        <begin position="156"/>
        <end position="180"/>
    </location>
</feature>
<evidence type="ECO:0000313" key="3">
    <source>
        <dbReference type="EMBL" id="MFC3894987.1"/>
    </source>
</evidence>
<feature type="transmembrane region" description="Helical" evidence="1">
    <location>
        <begin position="200"/>
        <end position="217"/>
    </location>
</feature>
<reference evidence="4" key="1">
    <citation type="journal article" date="2019" name="Int. J. Syst. Evol. Microbiol.">
        <title>The Global Catalogue of Microorganisms (GCM) 10K type strain sequencing project: providing services to taxonomists for standard genome sequencing and annotation.</title>
        <authorList>
            <consortium name="The Broad Institute Genomics Platform"/>
            <consortium name="The Broad Institute Genome Sequencing Center for Infectious Disease"/>
            <person name="Wu L."/>
            <person name="Ma J."/>
        </authorList>
    </citation>
    <scope>NUCLEOTIDE SEQUENCE [LARGE SCALE GENOMIC DNA]</scope>
    <source>
        <strain evidence="4">CGMCC 4.7405</strain>
    </source>
</reference>
<sequence length="302" mass="31136">MNQSRLLAVVRAVAGGCAMAVALGTAGAAAQAVHSRTGLSGLGRQALAAVICLVLAVSLIVLLRRRVDRLPLSDLGFSGGARAFGVGALVTGGSAAVVFGAGTWAGWLSWGQLDPARLVQFLVVNGLIAFALEAFPEELVFRGYVYTSLNQALRRWTAFLTTVALFTFAGAASSVVHAVVGTLLGENVPPPGFAPAGEDPIAYAVLYPIFGAVLLIARITTGSLWTSIAAHLTYLSVLRVTIDGASRDGGWSATAVTPDALLLVPAFLLLAAAGFLVIGRLRGAGVGWRDRMPMHSTSRSAG</sequence>
<dbReference type="InterPro" id="IPR003675">
    <property type="entry name" value="Rce1/LyrA-like_dom"/>
</dbReference>
<dbReference type="Pfam" id="PF02517">
    <property type="entry name" value="Rce1-like"/>
    <property type="match status" value="1"/>
</dbReference>
<proteinExistence type="predicted"/>
<name>A0ABV8BZ52_9PSEU</name>
<comment type="caution">
    <text evidence="3">The sequence shown here is derived from an EMBL/GenBank/DDBJ whole genome shotgun (WGS) entry which is preliminary data.</text>
</comment>
<dbReference type="GO" id="GO:0016787">
    <property type="term" value="F:hydrolase activity"/>
    <property type="evidence" value="ECO:0007669"/>
    <property type="project" value="UniProtKB-KW"/>
</dbReference>
<feature type="transmembrane region" description="Helical" evidence="1">
    <location>
        <begin position="118"/>
        <end position="135"/>
    </location>
</feature>
<gene>
    <name evidence="3" type="ORF">ACFOWZ_26190</name>
</gene>
<keyword evidence="1" id="KW-1133">Transmembrane helix</keyword>
<dbReference type="EC" id="3.4.-.-" evidence="3"/>
<feature type="transmembrane region" description="Helical" evidence="1">
    <location>
        <begin position="224"/>
        <end position="242"/>
    </location>
</feature>
<evidence type="ECO:0000259" key="2">
    <source>
        <dbReference type="Pfam" id="PF02517"/>
    </source>
</evidence>
<feature type="transmembrane region" description="Helical" evidence="1">
    <location>
        <begin position="262"/>
        <end position="281"/>
    </location>
</feature>
<dbReference type="Proteomes" id="UP001595690">
    <property type="component" value="Unassembled WGS sequence"/>
</dbReference>
<keyword evidence="1" id="KW-0812">Transmembrane</keyword>
<evidence type="ECO:0000256" key="1">
    <source>
        <dbReference type="SAM" id="Phobius"/>
    </source>
</evidence>
<keyword evidence="4" id="KW-1185">Reference proteome</keyword>
<protein>
    <submittedName>
        <fullName evidence="3">CPBP family intramembrane glutamic endopeptidase</fullName>
        <ecNumber evidence="3">3.4.-.-</ecNumber>
    </submittedName>
</protein>
<keyword evidence="3" id="KW-0378">Hydrolase</keyword>
<feature type="transmembrane region" description="Helical" evidence="1">
    <location>
        <begin position="45"/>
        <end position="63"/>
    </location>
</feature>
<feature type="domain" description="CAAX prenyl protease 2/Lysostaphin resistance protein A-like" evidence="2">
    <location>
        <begin position="122"/>
        <end position="234"/>
    </location>
</feature>
<keyword evidence="1" id="KW-0472">Membrane</keyword>
<dbReference type="EMBL" id="JBHRZI010000021">
    <property type="protein sequence ID" value="MFC3894987.1"/>
    <property type="molecule type" value="Genomic_DNA"/>
</dbReference>
<dbReference type="RefSeq" id="WP_382376534.1">
    <property type="nucleotide sequence ID" value="NZ_JBHRZI010000021.1"/>
</dbReference>